<reference evidence="2 4" key="1">
    <citation type="submission" date="2014-04" db="EMBL/GenBank/DDBJ databases">
        <authorList>
            <consortium name="DOE Joint Genome Institute"/>
            <person name="Kuo A."/>
            <person name="Girlanda M."/>
            <person name="Perotto S."/>
            <person name="Kohler A."/>
            <person name="Nagy L.G."/>
            <person name="Floudas D."/>
            <person name="Copeland A."/>
            <person name="Barry K.W."/>
            <person name="Cichocki N."/>
            <person name="Veneault-Fourrey C."/>
            <person name="LaButti K."/>
            <person name="Lindquist E.A."/>
            <person name="Lipzen A."/>
            <person name="Lundell T."/>
            <person name="Morin E."/>
            <person name="Murat C."/>
            <person name="Sun H."/>
            <person name="Tunlid A."/>
            <person name="Henrissat B."/>
            <person name="Grigoriev I.V."/>
            <person name="Hibbett D.S."/>
            <person name="Martin F."/>
            <person name="Nordberg H.P."/>
            <person name="Cantor M.N."/>
            <person name="Hua S.X."/>
        </authorList>
    </citation>
    <scope>NUCLEOTIDE SEQUENCE [LARGE SCALE GENOMIC DNA]</scope>
    <source>
        <strain evidence="2 4">MUT 4182</strain>
    </source>
</reference>
<protein>
    <submittedName>
        <fullName evidence="2">Uncharacterized protein</fullName>
    </submittedName>
</protein>
<dbReference type="Proteomes" id="UP000054248">
    <property type="component" value="Unassembled WGS sequence"/>
</dbReference>
<dbReference type="AlphaFoldDB" id="A0A0C3LNI8"/>
<gene>
    <name evidence="2" type="ORF">M407DRAFT_244983</name>
    <name evidence="3" type="ORF">M407DRAFT_244986</name>
</gene>
<feature type="compositionally biased region" description="Low complexity" evidence="1">
    <location>
        <begin position="27"/>
        <end position="48"/>
    </location>
</feature>
<evidence type="ECO:0000313" key="3">
    <source>
        <dbReference type="EMBL" id="KIO22936.1"/>
    </source>
</evidence>
<proteinExistence type="predicted"/>
<dbReference type="EMBL" id="KN823097">
    <property type="protein sequence ID" value="KIO22932.1"/>
    <property type="molecule type" value="Genomic_DNA"/>
</dbReference>
<organism evidence="2 4">
    <name type="scientific">Tulasnella calospora MUT 4182</name>
    <dbReference type="NCBI Taxonomy" id="1051891"/>
    <lineage>
        <taxon>Eukaryota</taxon>
        <taxon>Fungi</taxon>
        <taxon>Dikarya</taxon>
        <taxon>Basidiomycota</taxon>
        <taxon>Agaricomycotina</taxon>
        <taxon>Agaricomycetes</taxon>
        <taxon>Cantharellales</taxon>
        <taxon>Tulasnellaceae</taxon>
        <taxon>Tulasnella</taxon>
    </lineage>
</organism>
<reference evidence="4" key="2">
    <citation type="submission" date="2015-01" db="EMBL/GenBank/DDBJ databases">
        <title>Evolutionary Origins and Diversification of the Mycorrhizal Mutualists.</title>
        <authorList>
            <consortium name="DOE Joint Genome Institute"/>
            <consortium name="Mycorrhizal Genomics Consortium"/>
            <person name="Kohler A."/>
            <person name="Kuo A."/>
            <person name="Nagy L.G."/>
            <person name="Floudas D."/>
            <person name="Copeland A."/>
            <person name="Barry K.W."/>
            <person name="Cichocki N."/>
            <person name="Veneault-Fourrey C."/>
            <person name="LaButti K."/>
            <person name="Lindquist E.A."/>
            <person name="Lipzen A."/>
            <person name="Lundell T."/>
            <person name="Morin E."/>
            <person name="Murat C."/>
            <person name="Riley R."/>
            <person name="Ohm R."/>
            <person name="Sun H."/>
            <person name="Tunlid A."/>
            <person name="Henrissat B."/>
            <person name="Grigoriev I.V."/>
            <person name="Hibbett D.S."/>
            <person name="Martin F."/>
        </authorList>
    </citation>
    <scope>NUCLEOTIDE SEQUENCE [LARGE SCALE GENOMIC DNA]</scope>
    <source>
        <strain evidence="4">MUT 4182</strain>
    </source>
</reference>
<reference evidence="2" key="3">
    <citation type="submission" date="2015-02" db="EMBL/GenBank/DDBJ databases">
        <title>Evolutionary Origins and Diversification of the Mycorrhizal Mutualists.</title>
        <authorList>
            <consortium name="DOE Joint Genome Institute"/>
            <consortium name="Mycorrhizal Genomics Consortium"/>
            <person name="Kohler A."/>
            <person name="Kuo A."/>
            <person name="Nagy L.G."/>
            <person name="Floudas D."/>
            <person name="Copeland A."/>
            <person name="Barry K.W."/>
            <person name="Cichocki N."/>
            <person name="Veneault-Fourrey C."/>
            <person name="LaButti K."/>
            <person name="Lindquist E.A."/>
            <person name="Lipzen A."/>
            <person name="Lundell T."/>
            <person name="Morin E."/>
            <person name="Murat C."/>
            <person name="Riley R."/>
            <person name="Ohm R."/>
            <person name="Sun H."/>
            <person name="Tunlid A."/>
            <person name="Henrissat B."/>
            <person name="Grigoriev I.V."/>
            <person name="Hibbett D.S."/>
            <person name="Martin F."/>
        </authorList>
    </citation>
    <scope>NUCLEOTIDE SEQUENCE</scope>
    <source>
        <strain evidence="2 4">MUT 4182</strain>
    </source>
</reference>
<feature type="region of interest" description="Disordered" evidence="1">
    <location>
        <begin position="19"/>
        <end position="54"/>
    </location>
</feature>
<evidence type="ECO:0000313" key="4">
    <source>
        <dbReference type="Proteomes" id="UP000054248"/>
    </source>
</evidence>
<keyword evidence="4" id="KW-1185">Reference proteome</keyword>
<evidence type="ECO:0000256" key="1">
    <source>
        <dbReference type="SAM" id="MobiDB-lite"/>
    </source>
</evidence>
<sequence>MFQARAPLLSAEKVNYGLHPLPTPVHPTSRLTASTTTTTPSLSSSALSVGTTDDVSSKSAAAICRESELWPPSAADARSPYLVPHSLDLAPDAFALFVDVICDH</sequence>
<accession>A0A0C3LNI8</accession>
<dbReference type="EMBL" id="KN823097">
    <property type="protein sequence ID" value="KIO22936.1"/>
    <property type="molecule type" value="Genomic_DNA"/>
</dbReference>
<name>A0A0C3LNI8_9AGAM</name>
<dbReference type="HOGENOM" id="CLU_2252031_0_0_1"/>
<evidence type="ECO:0000313" key="2">
    <source>
        <dbReference type="EMBL" id="KIO22932.1"/>
    </source>
</evidence>